<dbReference type="AlphaFoldDB" id="A0A8H6U497"/>
<proteinExistence type="predicted"/>
<dbReference type="EMBL" id="WIGM01000099">
    <property type="protein sequence ID" value="KAF6840554.1"/>
    <property type="molecule type" value="Genomic_DNA"/>
</dbReference>
<comment type="caution">
    <text evidence="1">The sequence shown here is derived from an EMBL/GenBank/DDBJ whole genome shotgun (WGS) entry which is preliminary data.</text>
</comment>
<dbReference type="InterPro" id="IPR036770">
    <property type="entry name" value="Ankyrin_rpt-contain_sf"/>
</dbReference>
<keyword evidence="2" id="KW-1185">Reference proteome</keyword>
<dbReference type="SUPFAM" id="SSF48403">
    <property type="entry name" value="Ankyrin repeat"/>
    <property type="match status" value="1"/>
</dbReference>
<evidence type="ECO:0000313" key="1">
    <source>
        <dbReference type="EMBL" id="KAF6840554.1"/>
    </source>
</evidence>
<reference evidence="1" key="1">
    <citation type="journal article" date="2020" name="Phytopathology">
        <title>Genome Sequence Resources of Colletotrichum truncatum, C. plurivorum, C. musicola, and C. sojae: Four Species Pathogenic to Soybean (Glycine max).</title>
        <authorList>
            <person name="Rogerio F."/>
            <person name="Boufleur T.R."/>
            <person name="Ciampi-Guillardi M."/>
            <person name="Sukno S.A."/>
            <person name="Thon M.R."/>
            <person name="Massola Junior N.S."/>
            <person name="Baroncelli R."/>
        </authorList>
    </citation>
    <scope>NUCLEOTIDE SEQUENCE</scope>
    <source>
        <strain evidence="1">LFN0074</strain>
    </source>
</reference>
<sequence length="679" mass="75667">MHFIGLRGMKAWVSLAQLGTTVIMSLLRGLLRMEHLGKNDNKLADRPEMVVGYELDWLAFELPKTTSTPTPEKESSAQRTQPGYYQQLLSLRRRLAELTGHVPRFDAPTEGSCEIWAHSYVNVRGKAKSVAAAICAAAEILIHKDQPRHDIFLSIPAFIIPNPSPGNSDIHLVLKAPDRSSVGGWTLDSSQIEAILGLAMWSLISAERVVQEQDSNFKTSLANNIHTWRIVSASYEEYFKLSIQRELNLWLGPNAVQCSHSTLRLDRNRSYSLYDYWSFPPFSMSSWQHVADRLPSPLGRNRRKCGWIPVSDTLRALPGETPTDFAGPEIHATDVKVNIGVSLVKSEGSLLDICAQELFTALVIGLKDGLQESGLRNDFEDTLGVTAEEDHVRLQIPVISTLAKAFEDAGLGTHPTSLLCIFPALKSHFLLGDPKVIFSALTKRGTAYRKTRDWSKAELLLNYLLSYIVDPTSSGADASLSDAEVVDHLAVRTFRAVGELYRWSLAKSPDNARVAFGKKGLDKMDEMRRRFSLETQQILQMMTTYRGVADDLDEPAKERDMELRLLDNMARLGSDKHPLVQAILDRDRRNVLFQLSFLKVGVFPLAELTWVKFHPLADALPLAARNDWEEVVSTLLEMGADPNGCDGERRTAVSYCKELGNEVCLEILVANGASNEDAT</sequence>
<dbReference type="Gene3D" id="1.25.40.20">
    <property type="entry name" value="Ankyrin repeat-containing domain"/>
    <property type="match status" value="1"/>
</dbReference>
<dbReference type="OrthoDB" id="5106615at2759"/>
<protein>
    <recommendedName>
        <fullName evidence="3">Ankyrin repeat protein</fullName>
    </recommendedName>
</protein>
<accession>A0A8H6U497</accession>
<evidence type="ECO:0008006" key="3">
    <source>
        <dbReference type="Google" id="ProtNLM"/>
    </source>
</evidence>
<dbReference type="Proteomes" id="UP000639643">
    <property type="component" value="Unassembled WGS sequence"/>
</dbReference>
<organism evidence="1 2">
    <name type="scientific">Colletotrichum musicola</name>
    <dbReference type="NCBI Taxonomy" id="2175873"/>
    <lineage>
        <taxon>Eukaryota</taxon>
        <taxon>Fungi</taxon>
        <taxon>Dikarya</taxon>
        <taxon>Ascomycota</taxon>
        <taxon>Pezizomycotina</taxon>
        <taxon>Sordariomycetes</taxon>
        <taxon>Hypocreomycetidae</taxon>
        <taxon>Glomerellales</taxon>
        <taxon>Glomerellaceae</taxon>
        <taxon>Colletotrichum</taxon>
        <taxon>Colletotrichum orchidearum species complex</taxon>
    </lineage>
</organism>
<evidence type="ECO:0000313" key="2">
    <source>
        <dbReference type="Proteomes" id="UP000639643"/>
    </source>
</evidence>
<gene>
    <name evidence="1" type="ORF">CMUS01_03913</name>
</gene>
<name>A0A8H6U497_9PEZI</name>